<keyword evidence="2" id="KW-1185">Reference proteome</keyword>
<accession>A0ABR4H7D7</accession>
<proteinExistence type="predicted"/>
<dbReference type="Proteomes" id="UP001610335">
    <property type="component" value="Unassembled WGS sequence"/>
</dbReference>
<comment type="caution">
    <text evidence="1">The sequence shown here is derived from an EMBL/GenBank/DDBJ whole genome shotgun (WGS) entry which is preliminary data.</text>
</comment>
<organism evidence="1 2">
    <name type="scientific">Aspergillus cavernicola</name>
    <dbReference type="NCBI Taxonomy" id="176166"/>
    <lineage>
        <taxon>Eukaryota</taxon>
        <taxon>Fungi</taxon>
        <taxon>Dikarya</taxon>
        <taxon>Ascomycota</taxon>
        <taxon>Pezizomycotina</taxon>
        <taxon>Eurotiomycetes</taxon>
        <taxon>Eurotiomycetidae</taxon>
        <taxon>Eurotiales</taxon>
        <taxon>Aspergillaceae</taxon>
        <taxon>Aspergillus</taxon>
        <taxon>Aspergillus subgen. Nidulantes</taxon>
    </lineage>
</organism>
<reference evidence="1 2" key="1">
    <citation type="submission" date="2024-07" db="EMBL/GenBank/DDBJ databases">
        <title>Section-level genome sequencing and comparative genomics of Aspergillus sections Usti and Cavernicolus.</title>
        <authorList>
            <consortium name="Lawrence Berkeley National Laboratory"/>
            <person name="Nybo J.L."/>
            <person name="Vesth T.C."/>
            <person name="Theobald S."/>
            <person name="Frisvad J.C."/>
            <person name="Larsen T.O."/>
            <person name="Kjaerboelling I."/>
            <person name="Rothschild-Mancinelli K."/>
            <person name="Lyhne E.K."/>
            <person name="Kogle M.E."/>
            <person name="Barry K."/>
            <person name="Clum A."/>
            <person name="Na H."/>
            <person name="Ledsgaard L."/>
            <person name="Lin J."/>
            <person name="Lipzen A."/>
            <person name="Kuo A."/>
            <person name="Riley R."/>
            <person name="Mondo S."/>
            <person name="LaButti K."/>
            <person name="Haridas S."/>
            <person name="Pangalinan J."/>
            <person name="Salamov A.A."/>
            <person name="Simmons B.A."/>
            <person name="Magnuson J.K."/>
            <person name="Chen J."/>
            <person name="Drula E."/>
            <person name="Henrissat B."/>
            <person name="Wiebenga A."/>
            <person name="Lubbers R.J."/>
            <person name="Gomes A.C."/>
            <person name="Makela M.R."/>
            <person name="Stajich J."/>
            <person name="Grigoriev I.V."/>
            <person name="Mortensen U.H."/>
            <person name="De vries R.P."/>
            <person name="Baker S.E."/>
            <person name="Andersen M.R."/>
        </authorList>
    </citation>
    <scope>NUCLEOTIDE SEQUENCE [LARGE SCALE GENOMIC DNA]</scope>
    <source>
        <strain evidence="1 2">CBS 600.67</strain>
    </source>
</reference>
<evidence type="ECO:0000313" key="1">
    <source>
        <dbReference type="EMBL" id="KAL2811374.1"/>
    </source>
</evidence>
<name>A0ABR4H7D7_9EURO</name>
<gene>
    <name evidence="1" type="ORF">BDW59DRAFT_168019</name>
</gene>
<dbReference type="EMBL" id="JBFXLS010000252">
    <property type="protein sequence ID" value="KAL2811374.1"/>
    <property type="molecule type" value="Genomic_DNA"/>
</dbReference>
<evidence type="ECO:0000313" key="2">
    <source>
        <dbReference type="Proteomes" id="UP001610335"/>
    </source>
</evidence>
<protein>
    <submittedName>
        <fullName evidence="1">Uncharacterized protein</fullName>
    </submittedName>
</protein>
<sequence>MLAVYDVLLAKLIQHLTAGAKDAQTRAIAASTELTTQGKDHTHFHLEQGHHTDLQGCQILITAKDLKMQFSDPQWPQMWDQFFTAWNGAVDQTFLQEDFYDMAKETITPEQSFPFSEEVAPDQLSLTLTWR</sequence>